<dbReference type="EMBL" id="JYDT01000141">
    <property type="protein sequence ID" value="KRY83444.1"/>
    <property type="molecule type" value="Genomic_DNA"/>
</dbReference>
<dbReference type="Proteomes" id="UP000054995">
    <property type="component" value="Unassembled WGS sequence"/>
</dbReference>
<dbReference type="EMBL" id="JYDT01000141">
    <property type="protein sequence ID" value="KRY83439.1"/>
    <property type="molecule type" value="Genomic_DNA"/>
</dbReference>
<organism evidence="2 4">
    <name type="scientific">Trichinella pseudospiralis</name>
    <name type="common">Parasitic roundworm</name>
    <dbReference type="NCBI Taxonomy" id="6337"/>
    <lineage>
        <taxon>Eukaryota</taxon>
        <taxon>Metazoa</taxon>
        <taxon>Ecdysozoa</taxon>
        <taxon>Nematoda</taxon>
        <taxon>Enoplea</taxon>
        <taxon>Dorylaimia</taxon>
        <taxon>Trichinellida</taxon>
        <taxon>Trichinellidae</taxon>
        <taxon>Trichinella</taxon>
    </lineage>
</organism>
<dbReference type="AlphaFoldDB" id="A0A0V1FCA6"/>
<evidence type="ECO:0000256" key="1">
    <source>
        <dbReference type="SAM" id="Phobius"/>
    </source>
</evidence>
<name>A0A0V1FCA6_TRIPS</name>
<reference evidence="2 4" key="1">
    <citation type="submission" date="2015-01" db="EMBL/GenBank/DDBJ databases">
        <title>Evolution of Trichinella species and genotypes.</title>
        <authorList>
            <person name="Korhonen P.K."/>
            <person name="Edoardo P."/>
            <person name="Giuseppe L.R."/>
            <person name="Gasser R.B."/>
        </authorList>
    </citation>
    <scope>NUCLEOTIDE SEQUENCE [LARGE SCALE GENOMIC DNA]</scope>
    <source>
        <strain evidence="2">ISS470</strain>
    </source>
</reference>
<evidence type="ECO:0000313" key="2">
    <source>
        <dbReference type="EMBL" id="KRY83439.1"/>
    </source>
</evidence>
<keyword evidence="4" id="KW-1185">Reference proteome</keyword>
<gene>
    <name evidence="3" type="ORF">T4D_1695</name>
    <name evidence="2" type="ORF">T4D_8182</name>
</gene>
<evidence type="ECO:0000313" key="3">
    <source>
        <dbReference type="EMBL" id="KRY83444.1"/>
    </source>
</evidence>
<evidence type="ECO:0000313" key="4">
    <source>
        <dbReference type="Proteomes" id="UP000054995"/>
    </source>
</evidence>
<proteinExistence type="predicted"/>
<keyword evidence="1" id="KW-1133">Transmembrane helix</keyword>
<sequence>MSSHQHENFQIYSMLSSSREEHNNCYPKVITDTIIFGLNNMKILVYSTYWKAVTVVGLVYQKMHANFYSIAMLTYTDVALGSMVVGVQFELFRLSKQAVLLTINEGENISKM</sequence>
<protein>
    <submittedName>
        <fullName evidence="2">Uncharacterized protein</fullName>
    </submittedName>
</protein>
<accession>A0A0V1FCA6</accession>
<feature type="transmembrane region" description="Helical" evidence="1">
    <location>
        <begin position="43"/>
        <end position="61"/>
    </location>
</feature>
<keyword evidence="1" id="KW-0812">Transmembrane</keyword>
<keyword evidence="1" id="KW-0472">Membrane</keyword>
<feature type="transmembrane region" description="Helical" evidence="1">
    <location>
        <begin position="67"/>
        <end position="87"/>
    </location>
</feature>
<comment type="caution">
    <text evidence="2">The sequence shown here is derived from an EMBL/GenBank/DDBJ whole genome shotgun (WGS) entry which is preliminary data.</text>
</comment>